<feature type="transmembrane region" description="Helical" evidence="2">
    <location>
        <begin position="174"/>
        <end position="194"/>
    </location>
</feature>
<feature type="transmembrane region" description="Helical" evidence="2">
    <location>
        <begin position="125"/>
        <end position="154"/>
    </location>
</feature>
<keyword evidence="4" id="KW-1185">Reference proteome</keyword>
<name>A0A423SRC8_PENVA</name>
<evidence type="ECO:0000313" key="4">
    <source>
        <dbReference type="Proteomes" id="UP000283509"/>
    </source>
</evidence>
<sequence length="609" mass="66949">MERASERERGTPRRKNTSNPFPLQSITIPASLLSPLLKYSYCASWNGIWSGKGGENRVMSPLGRELKLKVEAFVRLSLPLSLPLPPSPSPNPFPHFTPLSIPLCAWFSILSLSPSMSGFLFPPSLLFFFFCSLSHSHSLFFFCSFLSVLILFLSLPFSFSADLSSLLSLSHFRYLFSFPFSRFSILYLPIYPLFPSVHSCFYLFGFLFLPPFVISSFSPFLCLLFISSLFQVPSLLPFSPPPARFSLPSASLLRPHFLFLSFNLLLPLPFPFSSFSLFAFVIYLKSPSFSLFPLSPFLTFSSLLSLLLSSSVPVPPSLPPIFNPSPSSLPSYFRTTLLFFSLQNSFASFPPSSYLLPTTLPSLLSPSHPLFPPFSFPLSPLYLSSPSPPFLSSFPTSLPLSSVPSSFVPPSSLPTPSLPPTYFLLSPFYLLPPILSPSPSSYLLHPSYSPLYSQSSSLPPAPFPPTLTPFLPPTSFLSPLLPPSSTLPTPLLSLSLPPSLFSLPLLYLPLSPSLLSLLPHFRHSLPPSLLSTLPATLLPVPGCTFSRQALCGAVFLLCLFFFLPPPLPSAMEAVAFLSSLTPPPPLTSIKAPLPLKYVKAPHDVRETFP</sequence>
<dbReference type="GO" id="GO:0030041">
    <property type="term" value="P:actin filament polymerization"/>
    <property type="evidence" value="ECO:0007669"/>
    <property type="project" value="TreeGrafter"/>
</dbReference>
<evidence type="ECO:0000256" key="1">
    <source>
        <dbReference type="SAM" id="MobiDB-lite"/>
    </source>
</evidence>
<keyword evidence="2" id="KW-1133">Transmembrane helix</keyword>
<reference evidence="3 4" key="2">
    <citation type="submission" date="2019-01" db="EMBL/GenBank/DDBJ databases">
        <title>The decoding of complex shrimp genome reveals the adaptation for benthos swimmer, frequently molting mechanism and breeding impact on genome.</title>
        <authorList>
            <person name="Sun Y."/>
            <person name="Gao Y."/>
            <person name="Yu Y."/>
        </authorList>
    </citation>
    <scope>NUCLEOTIDE SEQUENCE [LARGE SCALE GENOMIC DNA]</scope>
    <source>
        <tissue evidence="3">Muscle</tissue>
    </source>
</reference>
<evidence type="ECO:0000313" key="3">
    <source>
        <dbReference type="EMBL" id="ROT66782.1"/>
    </source>
</evidence>
<keyword evidence="2" id="KW-0472">Membrane</keyword>
<dbReference type="InterPro" id="IPR051412">
    <property type="entry name" value="Formin_Homology_Diaphanous_sf"/>
</dbReference>
<feature type="transmembrane region" description="Helical" evidence="2">
    <location>
        <begin position="291"/>
        <end position="312"/>
    </location>
</feature>
<proteinExistence type="predicted"/>
<dbReference type="PANTHER" id="PTHR45691:SF6">
    <property type="entry name" value="PROTEIN DIAPHANOUS"/>
    <property type="match status" value="1"/>
</dbReference>
<dbReference type="PRINTS" id="PR01217">
    <property type="entry name" value="PRICHEXTENSN"/>
</dbReference>
<dbReference type="AlphaFoldDB" id="A0A423SRC8"/>
<evidence type="ECO:0000256" key="2">
    <source>
        <dbReference type="SAM" id="Phobius"/>
    </source>
</evidence>
<organism evidence="3 4">
    <name type="scientific">Penaeus vannamei</name>
    <name type="common">Whiteleg shrimp</name>
    <name type="synonym">Litopenaeus vannamei</name>
    <dbReference type="NCBI Taxonomy" id="6689"/>
    <lineage>
        <taxon>Eukaryota</taxon>
        <taxon>Metazoa</taxon>
        <taxon>Ecdysozoa</taxon>
        <taxon>Arthropoda</taxon>
        <taxon>Crustacea</taxon>
        <taxon>Multicrustacea</taxon>
        <taxon>Malacostraca</taxon>
        <taxon>Eumalacostraca</taxon>
        <taxon>Eucarida</taxon>
        <taxon>Decapoda</taxon>
        <taxon>Dendrobranchiata</taxon>
        <taxon>Penaeoidea</taxon>
        <taxon>Penaeidae</taxon>
        <taxon>Penaeus</taxon>
    </lineage>
</organism>
<protein>
    <submittedName>
        <fullName evidence="3">Uncharacterized protein</fullName>
    </submittedName>
</protein>
<dbReference type="PANTHER" id="PTHR45691">
    <property type="entry name" value="PROTEIN DIAPHANOUS"/>
    <property type="match status" value="1"/>
</dbReference>
<reference evidence="3 4" key="1">
    <citation type="submission" date="2018-04" db="EMBL/GenBank/DDBJ databases">
        <authorList>
            <person name="Zhang X."/>
            <person name="Yuan J."/>
            <person name="Li F."/>
            <person name="Xiang J."/>
        </authorList>
    </citation>
    <scope>NUCLEOTIDE SEQUENCE [LARGE SCALE GENOMIC DNA]</scope>
    <source>
        <tissue evidence="3">Muscle</tissue>
    </source>
</reference>
<feature type="compositionally biased region" description="Basic and acidic residues" evidence="1">
    <location>
        <begin position="1"/>
        <end position="11"/>
    </location>
</feature>
<dbReference type="EMBL" id="QCYY01002887">
    <property type="protein sequence ID" value="ROT66782.1"/>
    <property type="molecule type" value="Genomic_DNA"/>
</dbReference>
<feature type="region of interest" description="Disordered" evidence="1">
    <location>
        <begin position="1"/>
        <end position="22"/>
    </location>
</feature>
<feature type="transmembrane region" description="Helical" evidence="2">
    <location>
        <begin position="257"/>
        <end position="284"/>
    </location>
</feature>
<gene>
    <name evidence="3" type="ORF">C7M84_015170</name>
</gene>
<feature type="transmembrane region" description="Helical" evidence="2">
    <location>
        <begin position="201"/>
        <end position="230"/>
    </location>
</feature>
<comment type="caution">
    <text evidence="3">The sequence shown here is derived from an EMBL/GenBank/DDBJ whole genome shotgun (WGS) entry which is preliminary data.</text>
</comment>
<dbReference type="GO" id="GO:0005884">
    <property type="term" value="C:actin filament"/>
    <property type="evidence" value="ECO:0007669"/>
    <property type="project" value="TreeGrafter"/>
</dbReference>
<keyword evidence="2" id="KW-0812">Transmembrane</keyword>
<dbReference type="Proteomes" id="UP000283509">
    <property type="component" value="Unassembled WGS sequence"/>
</dbReference>
<accession>A0A423SRC8</accession>